<dbReference type="Proteomes" id="UP001058098">
    <property type="component" value="Plasmid pOM4"/>
</dbReference>
<dbReference type="PROSITE" id="PS51007">
    <property type="entry name" value="CYTC"/>
    <property type="match status" value="1"/>
</dbReference>
<feature type="transmembrane region" description="Helical" evidence="5">
    <location>
        <begin position="849"/>
        <end position="866"/>
    </location>
</feature>
<dbReference type="EMBL" id="CP062230">
    <property type="protein sequence ID" value="UVC19429.1"/>
    <property type="molecule type" value="Genomic_DNA"/>
</dbReference>
<feature type="transmembrane region" description="Helical" evidence="5">
    <location>
        <begin position="872"/>
        <end position="892"/>
    </location>
</feature>
<name>A0ABY5R8B6_9HYPH</name>
<keyword evidence="5" id="KW-0812">Transmembrane</keyword>
<dbReference type="RefSeq" id="WP_258124316.1">
    <property type="nucleotide sequence ID" value="NZ_CP062230.1"/>
</dbReference>
<dbReference type="InterPro" id="IPR036909">
    <property type="entry name" value="Cyt_c-like_dom_sf"/>
</dbReference>
<protein>
    <recommendedName>
        <fullName evidence="7">Cytochrome c domain-containing protein</fullName>
    </recommendedName>
</protein>
<accession>A0ABY5R8B6</accession>
<keyword evidence="6" id="KW-0732">Signal</keyword>
<evidence type="ECO:0000256" key="1">
    <source>
        <dbReference type="ARBA" id="ARBA00022617"/>
    </source>
</evidence>
<feature type="chain" id="PRO_5046879841" description="Cytochrome c domain-containing protein" evidence="6">
    <location>
        <begin position="22"/>
        <end position="1032"/>
    </location>
</feature>
<keyword evidence="8" id="KW-0614">Plasmid</keyword>
<proteinExistence type="predicted"/>
<evidence type="ECO:0000313" key="9">
    <source>
        <dbReference type="Proteomes" id="UP001058098"/>
    </source>
</evidence>
<evidence type="ECO:0000313" key="8">
    <source>
        <dbReference type="EMBL" id="UVC19429.1"/>
    </source>
</evidence>
<dbReference type="InterPro" id="IPR009056">
    <property type="entry name" value="Cyt_c-like_dom"/>
</dbReference>
<evidence type="ECO:0000256" key="4">
    <source>
        <dbReference type="PROSITE-ProRule" id="PRU00433"/>
    </source>
</evidence>
<evidence type="ECO:0000256" key="3">
    <source>
        <dbReference type="ARBA" id="ARBA00023004"/>
    </source>
</evidence>
<feature type="transmembrane region" description="Helical" evidence="5">
    <location>
        <begin position="904"/>
        <end position="924"/>
    </location>
</feature>
<keyword evidence="3 4" id="KW-0408">Iron</keyword>
<keyword evidence="9" id="KW-1185">Reference proteome</keyword>
<reference evidence="8" key="1">
    <citation type="submission" date="2020-09" db="EMBL/GenBank/DDBJ databases">
        <title>Rhizobia associated with sainfoin plants.</title>
        <authorList>
            <person name="Asharfi S."/>
            <person name="Kuzmanovic N."/>
            <person name="Bunk B."/>
            <person name="Sproeer C."/>
            <person name="Becker M."/>
            <person name="Thuenen T."/>
        </authorList>
    </citation>
    <scope>NUCLEOTIDE SEQUENCE</scope>
    <source>
        <strain evidence="8">OM4</strain>
        <plasmid evidence="8">pOM4</plasmid>
    </source>
</reference>
<geneLocation type="plasmid" evidence="8 9">
    <name>pOM4</name>
</geneLocation>
<evidence type="ECO:0000256" key="2">
    <source>
        <dbReference type="ARBA" id="ARBA00022723"/>
    </source>
</evidence>
<evidence type="ECO:0000256" key="5">
    <source>
        <dbReference type="SAM" id="Phobius"/>
    </source>
</evidence>
<organism evidence="8 9">
    <name type="scientific">Mesorhizobium onobrychidis</name>
    <dbReference type="NCBI Taxonomy" id="2775404"/>
    <lineage>
        <taxon>Bacteria</taxon>
        <taxon>Pseudomonadati</taxon>
        <taxon>Pseudomonadota</taxon>
        <taxon>Alphaproteobacteria</taxon>
        <taxon>Hyphomicrobiales</taxon>
        <taxon>Phyllobacteriaceae</taxon>
        <taxon>Mesorhizobium</taxon>
    </lineage>
</organism>
<evidence type="ECO:0000256" key="6">
    <source>
        <dbReference type="SAM" id="SignalP"/>
    </source>
</evidence>
<feature type="domain" description="Cytochrome c" evidence="7">
    <location>
        <begin position="545"/>
        <end position="649"/>
    </location>
</feature>
<keyword evidence="5" id="KW-1133">Transmembrane helix</keyword>
<sequence length="1032" mass="113503">MTFARAISVLALLVSSVVPFAAGAGPSDYPAASVAPKLQSGWDAEPNQLDVSAPPDEAQGGITEAGTPINPRTEDFFPAEQRNLFWEVDQVVGPDGGLHPFPYSDGSKVPPEARDAIRGKNTWITWGEGNEVFWDWVQQHGYGLADFLILMDSRQRGTRFAKSGLINQPGMQAQLEKDKKILGLYLDEAVAGQVELKQPDTETDKDIDAETGKPAVRRALPDQAPKELFEPGDRPLYTEVRSKLARDGLDPSIYGYPSGIVGLRLFLNPNFFGNTKAAEGARGYWKTRVQDTNDAYYTDQAINADPKLVRPFRVSMACGFCHIAPHPLNPPADPEKPGWANLSSTIGDQYWDPVATFVNLKTPSSFLYQFLASQQPGTIDTSLVSTDHINNSNTITAVFDVPARLERAKTNLPEKQNSSNLLIPYAEEPKKQDANPRLTPRVLLDGADSVGVFGALSRVYLNIGAYSEEWKRLHNTVVGFTPQRPFAVSTALKNSVYWKTADKYRIPYLAAFFTYKNPQTGEHVTQPMHLATTAVGKPIIEAESEAAGKGRAVFIQNCAICHSSKQPDGFSLTFSRDWASKQKLAAGAPPALTLPMDFADWTQFTAGDAYREYVKQIEKDAEDKLAPFLKDNFLSNEIRVPITLVGTNSARAAGTNAMRGQIWDNFSSEDYKNLPAVGEVHFFNPFSGAKVDEWGNNDTYAPPGGGPGYYRPASLISLWATAPYLHNNALGQYMFKNARGEYTHDPSIEGRLKAFEDGIDKILWKEKRESIEHRRPGDLRGSATPADSDEGFIYRTTQASYLDFPAPFIRQLIEGVAGPFLTSVLTTWLWVGIALVALVLAVVARPRHAGFVFLLIAVLAAVALRLTRIDTIYPLLWLIPAVAVAATALLWFRSWPRDSWAGRVVFLAMSAVSIVVMIVATTFVNGGMGGLKVGPIPAGTPVNLIMNINPEAPIGDLMNAAFGMTRGILRVRKDSLHLKPGDEAWQAFKDEAAGPLMRAIKNPDFVLDRGHWFAEKLTDEQKKDLKAFLKTL</sequence>
<feature type="signal peptide" evidence="6">
    <location>
        <begin position="1"/>
        <end position="21"/>
    </location>
</feature>
<gene>
    <name evidence="8" type="ORF">IHQ72_35885</name>
</gene>
<evidence type="ECO:0000259" key="7">
    <source>
        <dbReference type="PROSITE" id="PS51007"/>
    </source>
</evidence>
<feature type="transmembrane region" description="Helical" evidence="5">
    <location>
        <begin position="820"/>
        <end position="842"/>
    </location>
</feature>
<keyword evidence="2 4" id="KW-0479">Metal-binding</keyword>
<keyword evidence="5" id="KW-0472">Membrane</keyword>
<keyword evidence="1 4" id="KW-0349">Heme</keyword>
<dbReference type="SUPFAM" id="SSF46626">
    <property type="entry name" value="Cytochrome c"/>
    <property type="match status" value="1"/>
</dbReference>